<dbReference type="PIRSF" id="PIRSF001220">
    <property type="entry name" value="L-ASNase_gatD"/>
    <property type="match status" value="1"/>
</dbReference>
<dbReference type="Gene3D" id="3.40.50.1170">
    <property type="entry name" value="L-asparaginase, N-terminal domain"/>
    <property type="match status" value="1"/>
</dbReference>
<protein>
    <submittedName>
        <fullName evidence="2">Asparaginase</fullName>
    </submittedName>
</protein>
<dbReference type="PRINTS" id="PR00139">
    <property type="entry name" value="ASNGLNASE"/>
</dbReference>
<dbReference type="InterPro" id="IPR027474">
    <property type="entry name" value="L-asparaginase_N"/>
</dbReference>
<evidence type="ECO:0000313" key="2">
    <source>
        <dbReference type="EMBL" id="SFV62036.1"/>
    </source>
</evidence>
<dbReference type="Pfam" id="PF00710">
    <property type="entry name" value="Asparaginase"/>
    <property type="match status" value="1"/>
</dbReference>
<dbReference type="InterPro" id="IPR036152">
    <property type="entry name" value="Asp/glu_Ase-like_sf"/>
</dbReference>
<organism evidence="2">
    <name type="scientific">hydrothermal vent metagenome</name>
    <dbReference type="NCBI Taxonomy" id="652676"/>
    <lineage>
        <taxon>unclassified sequences</taxon>
        <taxon>metagenomes</taxon>
        <taxon>ecological metagenomes</taxon>
    </lineage>
</organism>
<gene>
    <name evidence="2" type="ORF">MNB_SV-9-1275</name>
</gene>
<proteinExistence type="predicted"/>
<dbReference type="PIRSF" id="PIRSF500176">
    <property type="entry name" value="L_ASNase"/>
    <property type="match status" value="1"/>
</dbReference>
<sequence length="167" mass="18459">MVIISTGGTFNKIYNPIDGSLFIDKSSTAIKEISKKWLCEIDIISIIGKDSLDINDKDREELLEVIINHKSNNIIIVHGTDTMDTTAKFIATQDLNKTIILTGAMVPYSIDPIEATANLSSAYGFLNNNINSGVYISMNGVIGDYKEIVKDRINGKFRLGNPNLFNE</sequence>
<name>A0A1W1C8C6_9ZZZZ</name>
<evidence type="ECO:0000259" key="1">
    <source>
        <dbReference type="Pfam" id="PF00710"/>
    </source>
</evidence>
<dbReference type="AlphaFoldDB" id="A0A1W1C8C6"/>
<accession>A0A1W1C8C6</accession>
<dbReference type="InterPro" id="IPR037152">
    <property type="entry name" value="L-asparaginase_N_sf"/>
</dbReference>
<dbReference type="InterPro" id="IPR006034">
    <property type="entry name" value="Asparaginase/glutaminase-like"/>
</dbReference>
<feature type="domain" description="L-asparaginase N-terminal" evidence="1">
    <location>
        <begin position="2"/>
        <end position="144"/>
    </location>
</feature>
<dbReference type="EMBL" id="FPHG01000050">
    <property type="protein sequence ID" value="SFV62036.1"/>
    <property type="molecule type" value="Genomic_DNA"/>
</dbReference>
<reference evidence="2" key="1">
    <citation type="submission" date="2016-10" db="EMBL/GenBank/DDBJ databases">
        <authorList>
            <person name="de Groot N.N."/>
        </authorList>
    </citation>
    <scope>NUCLEOTIDE SEQUENCE</scope>
</reference>
<dbReference type="SUPFAM" id="SSF53774">
    <property type="entry name" value="Glutaminase/Asparaginase"/>
    <property type="match status" value="1"/>
</dbReference>